<reference evidence="2 3" key="1">
    <citation type="submission" date="2019-02" db="EMBL/GenBank/DDBJ databases">
        <title>Deep-cultivation of Planctomycetes and their phenomic and genomic characterization uncovers novel biology.</title>
        <authorList>
            <person name="Wiegand S."/>
            <person name="Jogler M."/>
            <person name="Boedeker C."/>
            <person name="Pinto D."/>
            <person name="Vollmers J."/>
            <person name="Rivas-Marin E."/>
            <person name="Kohn T."/>
            <person name="Peeters S.H."/>
            <person name="Heuer A."/>
            <person name="Rast P."/>
            <person name="Oberbeckmann S."/>
            <person name="Bunk B."/>
            <person name="Jeske O."/>
            <person name="Meyerdierks A."/>
            <person name="Storesund J.E."/>
            <person name="Kallscheuer N."/>
            <person name="Luecker S."/>
            <person name="Lage O.M."/>
            <person name="Pohl T."/>
            <person name="Merkel B.J."/>
            <person name="Hornburger P."/>
            <person name="Mueller R.-W."/>
            <person name="Bruemmer F."/>
            <person name="Labrenz M."/>
            <person name="Spormann A.M."/>
            <person name="Op den Camp H."/>
            <person name="Overmann J."/>
            <person name="Amann R."/>
            <person name="Jetten M.S.M."/>
            <person name="Mascher T."/>
            <person name="Medema M.H."/>
            <person name="Devos D.P."/>
            <person name="Kaster A.-K."/>
            <person name="Ovreas L."/>
            <person name="Rohde M."/>
            <person name="Galperin M.Y."/>
            <person name="Jogler C."/>
        </authorList>
    </citation>
    <scope>NUCLEOTIDE SEQUENCE [LARGE SCALE GENOMIC DNA]</scope>
    <source>
        <strain evidence="2 3">Mal52</strain>
    </source>
</reference>
<organism evidence="2 3">
    <name type="scientific">Symmachiella dynata</name>
    <dbReference type="NCBI Taxonomy" id="2527995"/>
    <lineage>
        <taxon>Bacteria</taxon>
        <taxon>Pseudomonadati</taxon>
        <taxon>Planctomycetota</taxon>
        <taxon>Planctomycetia</taxon>
        <taxon>Planctomycetales</taxon>
        <taxon>Planctomycetaceae</taxon>
        <taxon>Symmachiella</taxon>
    </lineage>
</organism>
<evidence type="ECO:0000313" key="2">
    <source>
        <dbReference type="EMBL" id="QDU44855.1"/>
    </source>
</evidence>
<feature type="domain" description="PKD" evidence="1">
    <location>
        <begin position="1451"/>
        <end position="1525"/>
    </location>
</feature>
<dbReference type="SMART" id="SM00409">
    <property type="entry name" value="IG"/>
    <property type="match status" value="6"/>
</dbReference>
<dbReference type="InterPro" id="IPR000601">
    <property type="entry name" value="PKD_dom"/>
</dbReference>
<dbReference type="RefSeq" id="WP_145377143.1">
    <property type="nucleotide sequence ID" value="NZ_CP036276.1"/>
</dbReference>
<name>A0A517ZQX8_9PLAN</name>
<feature type="domain" description="PKD" evidence="1">
    <location>
        <begin position="866"/>
        <end position="931"/>
    </location>
</feature>
<dbReference type="Pfam" id="PF18911">
    <property type="entry name" value="PKD_4"/>
    <property type="match status" value="7"/>
</dbReference>
<dbReference type="PROSITE" id="PS50093">
    <property type="entry name" value="PKD"/>
    <property type="match status" value="7"/>
</dbReference>
<dbReference type="KEGG" id="sdyn:Mal52_33410"/>
<dbReference type="InterPro" id="IPR022409">
    <property type="entry name" value="PKD/Chitinase_dom"/>
</dbReference>
<dbReference type="Proteomes" id="UP000319383">
    <property type="component" value="Chromosome"/>
</dbReference>
<feature type="domain" description="PKD" evidence="1">
    <location>
        <begin position="476"/>
        <end position="541"/>
    </location>
</feature>
<dbReference type="CDD" id="cd00146">
    <property type="entry name" value="PKD"/>
    <property type="match status" value="6"/>
</dbReference>
<feature type="domain" description="PKD" evidence="1">
    <location>
        <begin position="281"/>
        <end position="346"/>
    </location>
</feature>
<dbReference type="InterPro" id="IPR003599">
    <property type="entry name" value="Ig_sub"/>
</dbReference>
<dbReference type="InterPro" id="IPR035986">
    <property type="entry name" value="PKD_dom_sf"/>
</dbReference>
<accession>A0A517ZQX8</accession>
<dbReference type="Gene3D" id="2.60.40.10">
    <property type="entry name" value="Immunoglobulins"/>
    <property type="match status" value="8"/>
</dbReference>
<evidence type="ECO:0000259" key="1">
    <source>
        <dbReference type="PROSITE" id="PS50093"/>
    </source>
</evidence>
<dbReference type="SUPFAM" id="SSF49299">
    <property type="entry name" value="PKD domain"/>
    <property type="match status" value="7"/>
</dbReference>
<proteinExistence type="predicted"/>
<keyword evidence="3" id="KW-1185">Reference proteome</keyword>
<sequence>MLFRTYWLTRLSVANCLTALRHPRLLDDSTILQPLRLEERRLLDSNPVITALDVTPTVVDEGETVTLSGKFQDAPPGEADHHILINWGDGQTSELTGDFSGSTSGANREFTATHIYQNAPTGGSSQSQYTITVIITDASNGSDTAQTHVSVNNTIPTLADLTITSPVLENDFATVSGRVVAAGIRDTHTVSVNWGDGSAASIIQLAARETTFTATHRYLDDNPTGTPQDIYPVTVSVVDNENSGSQQQLDVTVQNVAPQITTLATKPDAVEEGSPLVLDGTFSDIGSRDTHSATINWGDGTSSSVAAGGGIFSGEHTYVDSGVYTISVTLTDDDGGSSTSQINVIIGNSIPTLTDLTITSPVLENGLATVTGRVVDAGIRDTHIVSVNWGDGSEATIIQLAARETTFTATHRYLDDNPTGTPQDIYPVTVSVVDNENSGSQQQLAVTVQNVAPQITTLATKPDAVEEGSLLVLDGTFSDVGSRDTHSVTINWGDGRTSNVLAGGGIFNGEHTYVDSGTYTIAVTLTDDDGGSSTSQINVTIGNSIPTLNDLTITSPIFENGLATVTGRVVDAGIRDTHTVSVNWGDGSAASIIQLAAGETTFTATHRYLDDNPTGTPQDIYPVTVSVVDNENSGSQQQLDVTVQNVAPQITTLATKPDAVEEGSPLVLDGTFSDIGSRDTHSATINWGDGTSSSVAAGGGIFSGEHTYVDSGTYTIAVTLTDDDGGSSTSQINVTIGNAIPTLTDLTITSPIFENDIATVTGRVVDVGIRDTHTVSVNWGDGSAASIIQLAARKTTFTATHRYLDDNPTGTPQDIYPVTVSVVDNENSGSQQQLNVTVQNVAPQITSLTTKPDAVEEGSPLALDGTFSDVGSRDTHTATIDWGDGTSSNVSAGGGIFSGEHTYVDSGTYTIAVTLTDDDGGSSTSQINVTIGNAIPTLNDLTITSPIFENGFATVTGRVVDAGSRDTHTVSVNWGDGSAASIIQLAARETTFTATHRYLDDNPTGTPQDIYPVTVSVVDNENSGSQQQLDVTVQNVAPQITTLATKPDAVEEGSPLVLDGTFSDIGSRDTHSATIDWGDGTTSNVAAGGGIFSGEHTYVDSGTYTIAVTLTDDDGGSSTSQIDVTIGNAIPTLTDLTITSPIFENDIATVTGRVVDAGSRDTHTVSVNWGDGSTASLIQLAAGETTFTATHRYLDDNPTGTPQDIYPVTVSVVDNENSGSQQQLDVTVQNVAPQITTLTTKPDAVEEGSPLVLNGTFNDVGSRDTHTATINWGDGTSSNVAASGGIFSGEHTYVDSGVYTISVTLTDDDGGSSTSQIDVTIGNAIPTLADLTINSPILENGLATVSGRVVDAGSLDTHIVRVNWGDGSAASLIQLAAGETTFTATHRYLDDNPTGTPQDIYPVTVSVVDNENSGSQQQLPVTVQNVAPIIDSAALTAIPEVDAEFVVSGKFSDAGSLDDHTLTVDWGDGSAPSVIQYTGGAQNFIASHVFESEGAFAITATLRDDDGATAVSRFSADVSLETQLIVTEFPQATVANAPSGGYVAGVVIKSSRENITTTVSPNPTTSIPFEGNTSDRPVKAMENRGSQEEVVVIELLSPEGKRIRHQNLPKTILVDLPEYIRKLPDGHYRFYFKTPEAQRLIMDVHVRGGQIIDPGDLLKTQQQNVSQTPTNDGELPAQASALRIDAADQGESTSAHIDHPNWEATVDSAMSKFPESSSQVPWSARRSTSTF</sequence>
<evidence type="ECO:0000313" key="3">
    <source>
        <dbReference type="Proteomes" id="UP000319383"/>
    </source>
</evidence>
<feature type="domain" description="PKD" evidence="1">
    <location>
        <begin position="1256"/>
        <end position="1321"/>
    </location>
</feature>
<protein>
    <submittedName>
        <fullName evidence="2">PKD domain protein</fullName>
    </submittedName>
</protein>
<gene>
    <name evidence="2" type="ORF">Mal52_33410</name>
</gene>
<feature type="domain" description="PKD" evidence="1">
    <location>
        <begin position="1061"/>
        <end position="1126"/>
    </location>
</feature>
<feature type="domain" description="PKD" evidence="1">
    <location>
        <begin position="671"/>
        <end position="736"/>
    </location>
</feature>
<dbReference type="InterPro" id="IPR013783">
    <property type="entry name" value="Ig-like_fold"/>
</dbReference>
<dbReference type="EMBL" id="CP036276">
    <property type="protein sequence ID" value="QDU44855.1"/>
    <property type="molecule type" value="Genomic_DNA"/>
</dbReference>
<dbReference type="SMART" id="SM00089">
    <property type="entry name" value="PKD"/>
    <property type="match status" value="14"/>
</dbReference>